<keyword evidence="3" id="KW-1185">Reference proteome</keyword>
<feature type="transmembrane region" description="Helical" evidence="1">
    <location>
        <begin position="135"/>
        <end position="157"/>
    </location>
</feature>
<dbReference type="AlphaFoldDB" id="W4HHZ7"/>
<dbReference type="Proteomes" id="UP000019063">
    <property type="component" value="Unassembled WGS sequence"/>
</dbReference>
<evidence type="ECO:0000313" key="2">
    <source>
        <dbReference type="EMBL" id="ETW12023.1"/>
    </source>
</evidence>
<keyword evidence="1" id="KW-0472">Membrane</keyword>
<protein>
    <submittedName>
        <fullName evidence="2">Uncharacterized protein</fullName>
    </submittedName>
</protein>
<evidence type="ECO:0000256" key="1">
    <source>
        <dbReference type="SAM" id="Phobius"/>
    </source>
</evidence>
<sequence length="195" mass="21537">MPGDALIAVPHGRMKNVISILYTGGHLLDDLTAVLFALKLALGREDRLYKLSFGCIFKFKIQALNRCAARCQFIAKLPIELCIAGKALQIVKNNDIRLAFLRFEIGKHSAHAGALHVVATANVIVREDHLNSKPALFSILAAAMLLALKSVAVRLLLLIRDTAIDERVAHHIALFYFIFHDSSLPSRVATQPRTH</sequence>
<keyword evidence="1" id="KW-1133">Transmembrane helix</keyword>
<proteinExistence type="predicted"/>
<gene>
    <name evidence="2" type="ORF">ATO8_15192</name>
</gene>
<keyword evidence="1" id="KW-0812">Transmembrane</keyword>
<organism evidence="2 3">
    <name type="scientific">Roseivivax marinus</name>
    <dbReference type="NCBI Taxonomy" id="1379903"/>
    <lineage>
        <taxon>Bacteria</taxon>
        <taxon>Pseudomonadati</taxon>
        <taxon>Pseudomonadota</taxon>
        <taxon>Alphaproteobacteria</taxon>
        <taxon>Rhodobacterales</taxon>
        <taxon>Roseobacteraceae</taxon>
        <taxon>Roseivivax</taxon>
    </lineage>
</organism>
<accession>W4HHZ7</accession>
<name>W4HHZ7_9RHOB</name>
<evidence type="ECO:0000313" key="3">
    <source>
        <dbReference type="Proteomes" id="UP000019063"/>
    </source>
</evidence>
<reference evidence="2 3" key="1">
    <citation type="journal article" date="2014" name="Antonie Van Leeuwenhoek">
        <title>Roseivivax atlanticus sp. nov., isolated from surface seawater of the Atlantic Ocean.</title>
        <authorList>
            <person name="Li G."/>
            <person name="Lai Q."/>
            <person name="Liu X."/>
            <person name="Sun F."/>
            <person name="Shao Z."/>
        </authorList>
    </citation>
    <scope>NUCLEOTIDE SEQUENCE [LARGE SCALE GENOMIC DNA]</scope>
    <source>
        <strain evidence="2 3">22II-s10s</strain>
    </source>
</reference>
<dbReference type="eggNOG" id="ENOG502ZQ6N">
    <property type="taxonomic scope" value="Bacteria"/>
</dbReference>
<comment type="caution">
    <text evidence="2">The sequence shown here is derived from an EMBL/GenBank/DDBJ whole genome shotgun (WGS) entry which is preliminary data.</text>
</comment>
<dbReference type="EMBL" id="AQQW01000009">
    <property type="protein sequence ID" value="ETW12023.1"/>
    <property type="molecule type" value="Genomic_DNA"/>
</dbReference>